<feature type="compositionally biased region" description="Basic and acidic residues" evidence="1">
    <location>
        <begin position="400"/>
        <end position="411"/>
    </location>
</feature>
<feature type="compositionally biased region" description="Basic and acidic residues" evidence="1">
    <location>
        <begin position="451"/>
        <end position="480"/>
    </location>
</feature>
<feature type="compositionally biased region" description="Basic and acidic residues" evidence="1">
    <location>
        <begin position="538"/>
        <end position="551"/>
    </location>
</feature>
<feature type="compositionally biased region" description="Polar residues" evidence="1">
    <location>
        <begin position="133"/>
        <end position="152"/>
    </location>
</feature>
<feature type="compositionally biased region" description="Low complexity" evidence="1">
    <location>
        <begin position="611"/>
        <end position="630"/>
    </location>
</feature>
<dbReference type="EMBL" id="HACA01018135">
    <property type="protein sequence ID" value="CDW35496.1"/>
    <property type="molecule type" value="Transcribed_RNA"/>
</dbReference>
<feature type="region of interest" description="Disordered" evidence="1">
    <location>
        <begin position="131"/>
        <end position="733"/>
    </location>
</feature>
<dbReference type="OrthoDB" id="7605699at2759"/>
<organism evidence="3">
    <name type="scientific">Lepeophtheirus salmonis</name>
    <name type="common">Salmon louse</name>
    <name type="synonym">Caligus salmonis</name>
    <dbReference type="NCBI Taxonomy" id="72036"/>
    <lineage>
        <taxon>Eukaryota</taxon>
        <taxon>Metazoa</taxon>
        <taxon>Ecdysozoa</taxon>
        <taxon>Arthropoda</taxon>
        <taxon>Crustacea</taxon>
        <taxon>Multicrustacea</taxon>
        <taxon>Hexanauplia</taxon>
        <taxon>Copepoda</taxon>
        <taxon>Siphonostomatoida</taxon>
        <taxon>Caligidae</taxon>
        <taxon>Lepeophtheirus</taxon>
    </lineage>
</organism>
<dbReference type="PANTHER" id="PTHR31532">
    <property type="entry name" value="BIORIENTATION OF CHROMOSOMES IN CELL DIVISION 1 FAMILY MEMBER"/>
    <property type="match status" value="1"/>
</dbReference>
<dbReference type="AlphaFoldDB" id="A0A0K2UCR7"/>
<feature type="compositionally biased region" description="Pro residues" evidence="1">
    <location>
        <begin position="228"/>
        <end position="248"/>
    </location>
</feature>
<feature type="compositionally biased region" description="Basic and acidic residues" evidence="1">
    <location>
        <begin position="558"/>
        <end position="580"/>
    </location>
</feature>
<feature type="compositionally biased region" description="Low complexity" evidence="1">
    <location>
        <begin position="659"/>
        <end position="690"/>
    </location>
</feature>
<feature type="compositionally biased region" description="Basic and acidic residues" evidence="1">
    <location>
        <begin position="755"/>
        <end position="811"/>
    </location>
</feature>
<feature type="domain" description="BOD1/SHG1" evidence="2">
    <location>
        <begin position="25"/>
        <end position="121"/>
    </location>
</feature>
<feature type="compositionally biased region" description="Polar residues" evidence="1">
    <location>
        <begin position="500"/>
        <end position="509"/>
    </location>
</feature>
<evidence type="ECO:0000259" key="2">
    <source>
        <dbReference type="Pfam" id="PF05205"/>
    </source>
</evidence>
<feature type="region of interest" description="Disordered" evidence="1">
    <location>
        <begin position="750"/>
        <end position="863"/>
    </location>
</feature>
<name>A0A0K2UCR7_LEPSM</name>
<feature type="compositionally biased region" description="Basic and acidic residues" evidence="1">
    <location>
        <begin position="510"/>
        <end position="525"/>
    </location>
</feature>
<feature type="region of interest" description="Disordered" evidence="1">
    <location>
        <begin position="1106"/>
        <end position="1143"/>
    </location>
</feature>
<accession>A0A0K2UCR7</accession>
<feature type="compositionally biased region" description="Polar residues" evidence="1">
    <location>
        <begin position="200"/>
        <end position="210"/>
    </location>
</feature>
<dbReference type="GO" id="GO:0031297">
    <property type="term" value="P:replication fork processing"/>
    <property type="evidence" value="ECO:0007669"/>
    <property type="project" value="TreeGrafter"/>
</dbReference>
<feature type="compositionally biased region" description="Basic and acidic residues" evidence="1">
    <location>
        <begin position="716"/>
        <end position="733"/>
    </location>
</feature>
<feature type="compositionally biased region" description="Low complexity" evidence="1">
    <location>
        <begin position="293"/>
        <end position="302"/>
    </location>
</feature>
<dbReference type="Pfam" id="PF05205">
    <property type="entry name" value="COMPASS-Shg1"/>
    <property type="match status" value="1"/>
</dbReference>
<dbReference type="PANTHER" id="PTHR31532:SF10">
    <property type="entry name" value="BIORIENTATION OF CHROMOSOMES IN CELL DIVISION PROTEIN 1-LIKE 1"/>
    <property type="match status" value="1"/>
</dbReference>
<protein>
    <recommendedName>
        <fullName evidence="2">BOD1/SHG1 domain-containing protein</fullName>
    </recommendedName>
</protein>
<sequence length="1186" mass="131868">MTSRVSGIKSGESTTQLLDPELVQKIVDELKSQGTFDQFRKDCMAEVDTKPGYQNLRQRVSNSLNKFLDRQQWKPTQNKNVLRNQLRKHIEDSGIMENGVRRIVDQVVNPKILSVIEPEVEYVMYNILGVEKPSNNPELTNGNEEKASSVSSEDIEMHSVQDNSDEDDKKKKGAEESESSSPNIAGHISPLTPERKKESQSPVFQGNISPLTPPPALPRDHHDDPGSPHTPPLPPLPPPPMYMPPPPQLSDFREEPPPPPPLPPPPPPLPTGSMSPVSDTELADLSPPEDSPDTPSSESGLLSPPPPLPPPPFLKRPPSPLTSPIGSSPDIGTPPLPPPPPPPPLDHPPPPLPVSSSGHSDISDTDLPCPSSDEKSSDVDIEDLEKAREAILAKMAEASLGKEDSDEGEFHTEDDEHDGAKKRGSTKVIPEMNNPPSILTDTDMSPISDDSSSHTDKEKKVDDHDEAKKWDNNKADKTSSDEDDSKASMNNNSLHRESGSSKTQTGESSSKTDESNNKKTTSKEDHHHHKHHHKSSRHRDSDDNKRYDKHSSHSSSNNKDKHKEKSKKDLKKMEKIEQKVNKAITLKSDKFKDIDMFAPKAPKPKPPLHRPPSSTSSSSAGGSPLPSFGGKSPLSSFGSRSPLPSFGASKSPLSWGSKTPPTFGSPNNSSTTSSSSNVKSPSSSMSPKSNAVPKVSIPTVKPNPVVKKNSDSATKSSKEAPIKHIKELPSGHEKFSATIIERAKIYPEIPVSKPGTDKVKQHENDIADSKRRLEEARARKLKEQQKEEHMKKERKRLEKKHEKFSRVCKTDSDDDDTDWESKSYKKEDVVMEMRRRRTSSTSSSGCEFKSQRSRTNSTREDENSFHGFLNKSLDSLEMRSSLLKKVIQTDEDNLDAAELDDNEIISINGLSDPERVAALLKKHYGGNPKVVHRPPYWLECKLKDWSVPFEDVGLMTFTKPSAIKGKSKWNFLSEDKFSLKRKINKEKCNSRSFQQKRAKRNSKDGDELEREMNAIHSDKPTLWPSNPFHGFESTELLPPSLEPKSSFLQTNLWTQEMKSVFFDSNQESLMTFSSDLFDYDDGEIVSTKHALNLIIKPNFGHDYLDTDLPTSPSSLDSDDKGSSSPSSSKENFEEQQSRKKSRFTSNKFINEKSVIPRTRRNVAVLKKMTSINTSSSILVSVSTLFF</sequence>
<feature type="compositionally biased region" description="Basic and acidic residues" evidence="1">
    <location>
        <begin position="819"/>
        <end position="833"/>
    </location>
</feature>
<evidence type="ECO:0000256" key="1">
    <source>
        <dbReference type="SAM" id="MobiDB-lite"/>
    </source>
</evidence>
<feature type="compositionally biased region" description="Basic residues" evidence="1">
    <location>
        <begin position="526"/>
        <end position="537"/>
    </location>
</feature>
<feature type="compositionally biased region" description="Pro residues" evidence="1">
    <location>
        <begin position="332"/>
        <end position="353"/>
    </location>
</feature>
<feature type="compositionally biased region" description="Low complexity" evidence="1">
    <location>
        <begin position="1106"/>
        <end position="1115"/>
    </location>
</feature>
<dbReference type="InterPro" id="IPR055264">
    <property type="entry name" value="BOD1/SHG1_dom"/>
</dbReference>
<feature type="compositionally biased region" description="Pro residues" evidence="1">
    <location>
        <begin position="257"/>
        <end position="270"/>
    </location>
</feature>
<feature type="compositionally biased region" description="Basic and acidic residues" evidence="1">
    <location>
        <begin position="372"/>
        <end position="391"/>
    </location>
</feature>
<proteinExistence type="predicted"/>
<feature type="compositionally biased region" description="Pro residues" evidence="1">
    <location>
        <begin position="303"/>
        <end position="321"/>
    </location>
</feature>
<feature type="compositionally biased region" description="Polar residues" evidence="1">
    <location>
        <begin position="434"/>
        <end position="450"/>
    </location>
</feature>
<evidence type="ECO:0000313" key="3">
    <source>
        <dbReference type="EMBL" id="CDW35496.1"/>
    </source>
</evidence>
<reference evidence="3" key="1">
    <citation type="submission" date="2014-05" db="EMBL/GenBank/DDBJ databases">
        <authorList>
            <person name="Chronopoulou M."/>
        </authorList>
    </citation>
    <scope>NUCLEOTIDE SEQUENCE</scope>
    <source>
        <tissue evidence="3">Whole organism</tissue>
    </source>
</reference>
<dbReference type="GO" id="GO:0048188">
    <property type="term" value="C:Set1C/COMPASS complex"/>
    <property type="evidence" value="ECO:0007669"/>
    <property type="project" value="TreeGrafter"/>
</dbReference>